<protein>
    <recommendedName>
        <fullName evidence="1">DUF7718 domain-containing protein</fullName>
    </recommendedName>
</protein>
<evidence type="ECO:0000313" key="2">
    <source>
        <dbReference type="EMBL" id="GAA3791776.1"/>
    </source>
</evidence>
<dbReference type="Pfam" id="PF24839">
    <property type="entry name" value="DUF7718"/>
    <property type="match status" value="1"/>
</dbReference>
<evidence type="ECO:0000259" key="1">
    <source>
        <dbReference type="Pfam" id="PF24839"/>
    </source>
</evidence>
<reference evidence="3" key="1">
    <citation type="journal article" date="2019" name="Int. J. Syst. Evol. Microbiol.">
        <title>The Global Catalogue of Microorganisms (GCM) 10K type strain sequencing project: providing services to taxonomists for standard genome sequencing and annotation.</title>
        <authorList>
            <consortium name="The Broad Institute Genomics Platform"/>
            <consortium name="The Broad Institute Genome Sequencing Center for Infectious Disease"/>
            <person name="Wu L."/>
            <person name="Ma J."/>
        </authorList>
    </citation>
    <scope>NUCLEOTIDE SEQUENCE [LARGE SCALE GENOMIC DNA]</scope>
    <source>
        <strain evidence="3">JCM 16908</strain>
    </source>
</reference>
<dbReference type="Proteomes" id="UP001500888">
    <property type="component" value="Unassembled WGS sequence"/>
</dbReference>
<sequence length="139" mass="16614">MSIQNRVTYHPSAELQVRGRWYPPPPEETEEYAWVWPLPEGDLLRARCEVDRRCHIAFFVIMHLCRWHGRFVQVVRADTCHEIVHIHQLAPTGREISNTTIRVIQAQQDVEEGYDVVLHLIERRWEEHKRTWRLAAIDD</sequence>
<gene>
    <name evidence="2" type="ORF">GCM10022226_08460</name>
</gene>
<proteinExistence type="predicted"/>
<name>A0ABP7HH96_9ACTN</name>
<dbReference type="EMBL" id="BAAAZR010000001">
    <property type="protein sequence ID" value="GAA3791776.1"/>
    <property type="molecule type" value="Genomic_DNA"/>
</dbReference>
<dbReference type="RefSeq" id="WP_344934375.1">
    <property type="nucleotide sequence ID" value="NZ_BAAAZR010000001.1"/>
</dbReference>
<evidence type="ECO:0000313" key="3">
    <source>
        <dbReference type="Proteomes" id="UP001500888"/>
    </source>
</evidence>
<accession>A0ABP7HH96</accession>
<dbReference type="InterPro" id="IPR056135">
    <property type="entry name" value="DUF7718"/>
</dbReference>
<comment type="caution">
    <text evidence="2">The sequence shown here is derived from an EMBL/GenBank/DDBJ whole genome shotgun (WGS) entry which is preliminary data.</text>
</comment>
<organism evidence="2 3">
    <name type="scientific">Sphaerisporangium flaviroseum</name>
    <dbReference type="NCBI Taxonomy" id="509199"/>
    <lineage>
        <taxon>Bacteria</taxon>
        <taxon>Bacillati</taxon>
        <taxon>Actinomycetota</taxon>
        <taxon>Actinomycetes</taxon>
        <taxon>Streptosporangiales</taxon>
        <taxon>Streptosporangiaceae</taxon>
        <taxon>Sphaerisporangium</taxon>
    </lineage>
</organism>
<feature type="domain" description="DUF7718" evidence="1">
    <location>
        <begin position="34"/>
        <end position="131"/>
    </location>
</feature>
<keyword evidence="3" id="KW-1185">Reference proteome</keyword>